<evidence type="ECO:0000313" key="3">
    <source>
        <dbReference type="EMBL" id="MEX0409741.1"/>
    </source>
</evidence>
<gene>
    <name evidence="3" type="ORF">ABGN05_29320</name>
</gene>
<protein>
    <submittedName>
        <fullName evidence="3">IS110 family transposase</fullName>
    </submittedName>
</protein>
<evidence type="ECO:0000313" key="4">
    <source>
        <dbReference type="Proteomes" id="UP001556692"/>
    </source>
</evidence>
<sequence>MGVYAGLDVSLDAVSICVVGETGEMLWQGKVLGEPEAVKAALDRWRDGLARVGLEAGATSEWIGGHLVDEGFPVVCLESRHVKAALSAMTVKTDRNDAHGIAQIVRTGWFKTVHLKSAAGQRLRTLTAARKAAVRALTGNEQVIRGLLRPLSLKIGAVTRVRFEARVRHLVGTDRLLLSVFEPLLRLHKSLRENLADLHRLVLRAVRADPVCRRLMTMPGIGPVTALTYRATIDDPERFRRSRSVGAYLGLTPRRYQSGEVDRVGRITKVGDGDTRTALFEAANAILRPTTRWSSMKAWAMKIADRQGVRRAKVALARRMAVTLHRMWVDEQDFRWTAA</sequence>
<dbReference type="PANTHER" id="PTHR33055">
    <property type="entry name" value="TRANSPOSASE FOR INSERTION SEQUENCE ELEMENT IS1111A"/>
    <property type="match status" value="1"/>
</dbReference>
<proteinExistence type="predicted"/>
<dbReference type="Pfam" id="PF01548">
    <property type="entry name" value="DEDD_Tnp_IS110"/>
    <property type="match status" value="1"/>
</dbReference>
<name>A0ABV3SV30_9HYPH</name>
<evidence type="ECO:0000259" key="2">
    <source>
        <dbReference type="Pfam" id="PF02371"/>
    </source>
</evidence>
<reference evidence="3 4" key="1">
    <citation type="submission" date="2024-05" db="EMBL/GenBank/DDBJ databases">
        <authorList>
            <person name="Jiang F."/>
        </authorList>
    </citation>
    <scope>NUCLEOTIDE SEQUENCE [LARGE SCALE GENOMIC DNA]</scope>
    <source>
        <strain evidence="3 4">LZ166</strain>
    </source>
</reference>
<comment type="caution">
    <text evidence="3">The sequence shown here is derived from an EMBL/GenBank/DDBJ whole genome shotgun (WGS) entry which is preliminary data.</text>
</comment>
<accession>A0ABV3SV30</accession>
<dbReference type="Pfam" id="PF02371">
    <property type="entry name" value="Transposase_20"/>
    <property type="match status" value="1"/>
</dbReference>
<dbReference type="InterPro" id="IPR047650">
    <property type="entry name" value="Transpos_IS110"/>
</dbReference>
<evidence type="ECO:0000259" key="1">
    <source>
        <dbReference type="Pfam" id="PF01548"/>
    </source>
</evidence>
<feature type="domain" description="Transposase IS116/IS110/IS902 C-terminal" evidence="2">
    <location>
        <begin position="212"/>
        <end position="290"/>
    </location>
</feature>
<organism evidence="3 4">
    <name type="scientific">Aquibium pacificus</name>
    <dbReference type="NCBI Taxonomy" id="3153579"/>
    <lineage>
        <taxon>Bacteria</taxon>
        <taxon>Pseudomonadati</taxon>
        <taxon>Pseudomonadota</taxon>
        <taxon>Alphaproteobacteria</taxon>
        <taxon>Hyphomicrobiales</taxon>
        <taxon>Phyllobacteriaceae</taxon>
        <taxon>Aquibium</taxon>
    </lineage>
</organism>
<dbReference type="InterPro" id="IPR003346">
    <property type="entry name" value="Transposase_20"/>
</dbReference>
<dbReference type="InterPro" id="IPR002525">
    <property type="entry name" value="Transp_IS110-like_N"/>
</dbReference>
<dbReference type="PANTHER" id="PTHR33055:SF3">
    <property type="entry name" value="PUTATIVE TRANSPOSASE FOR IS117-RELATED"/>
    <property type="match status" value="1"/>
</dbReference>
<dbReference type="EMBL" id="JBDPGJ010000011">
    <property type="protein sequence ID" value="MEX0409741.1"/>
    <property type="molecule type" value="Genomic_DNA"/>
</dbReference>
<dbReference type="RefSeq" id="WP_367957597.1">
    <property type="nucleotide sequence ID" value="NZ_JBDPGJ010000011.1"/>
</dbReference>
<dbReference type="NCBIfam" id="NF033542">
    <property type="entry name" value="transpos_IS110"/>
    <property type="match status" value="1"/>
</dbReference>
<dbReference type="Proteomes" id="UP001556692">
    <property type="component" value="Unassembled WGS sequence"/>
</dbReference>
<keyword evidence="4" id="KW-1185">Reference proteome</keyword>
<feature type="domain" description="Transposase IS110-like N-terminal" evidence="1">
    <location>
        <begin position="5"/>
        <end position="149"/>
    </location>
</feature>